<feature type="domain" description="4Fe-4S ferredoxin-type" evidence="9">
    <location>
        <begin position="77"/>
        <end position="106"/>
    </location>
</feature>
<dbReference type="PROSITE" id="PS51918">
    <property type="entry name" value="RADICAL_SAM"/>
    <property type="match status" value="1"/>
</dbReference>
<protein>
    <submittedName>
        <fullName evidence="11">Glycyl-radical enzyme activating protein</fullName>
    </submittedName>
</protein>
<name>A0A7C2S7K7_ARCFL</name>
<dbReference type="GO" id="GO:0051539">
    <property type="term" value="F:4 iron, 4 sulfur cluster binding"/>
    <property type="evidence" value="ECO:0007669"/>
    <property type="project" value="UniProtKB-KW"/>
</dbReference>
<accession>A0A7C2S7K7</accession>
<dbReference type="SFLD" id="SFLDG01118">
    <property type="entry name" value="activating_enzymes__group_2"/>
    <property type="match status" value="1"/>
</dbReference>
<dbReference type="InterPro" id="IPR001989">
    <property type="entry name" value="Radical_activat_CS"/>
</dbReference>
<dbReference type="SUPFAM" id="SSF54862">
    <property type="entry name" value="4Fe-4S ferredoxins"/>
    <property type="match status" value="1"/>
</dbReference>
<dbReference type="PROSITE" id="PS01087">
    <property type="entry name" value="RADICAL_ACTIVATING"/>
    <property type="match status" value="1"/>
</dbReference>
<gene>
    <name evidence="11" type="ORF">ENN70_08905</name>
    <name evidence="13" type="ORF">ENR21_04755</name>
    <name evidence="12" type="ORF">ENW66_06380</name>
</gene>
<comment type="similarity">
    <text evidence="2">Belongs to the organic radical-activating enzymes family.</text>
</comment>
<dbReference type="EMBL" id="DTLB01000038">
    <property type="protein sequence ID" value="HFW32562.1"/>
    <property type="molecule type" value="Genomic_DNA"/>
</dbReference>
<dbReference type="InterPro" id="IPR040074">
    <property type="entry name" value="BssD/PflA/YjjW"/>
</dbReference>
<dbReference type="Gene3D" id="3.30.70.20">
    <property type="match status" value="1"/>
</dbReference>
<proteinExistence type="inferred from homology"/>
<dbReference type="InterPro" id="IPR013785">
    <property type="entry name" value="Aldolase_TIM"/>
</dbReference>
<dbReference type="Pfam" id="PF04055">
    <property type="entry name" value="Radical_SAM"/>
    <property type="match status" value="1"/>
</dbReference>
<evidence type="ECO:0000313" key="13">
    <source>
        <dbReference type="EMBL" id="HGF87701.1"/>
    </source>
</evidence>
<dbReference type="SFLD" id="SFLDG01066">
    <property type="entry name" value="organic_radical-activating_enz"/>
    <property type="match status" value="1"/>
</dbReference>
<evidence type="ECO:0000256" key="7">
    <source>
        <dbReference type="ARBA" id="ARBA00023004"/>
    </source>
</evidence>
<dbReference type="AlphaFoldDB" id="A0A7C2S7K7"/>
<dbReference type="InterPro" id="IPR007197">
    <property type="entry name" value="rSAM"/>
</dbReference>
<keyword evidence="8" id="KW-0411">Iron-sulfur</keyword>
<keyword evidence="7" id="KW-0408">Iron</keyword>
<dbReference type="GO" id="GO:0046872">
    <property type="term" value="F:metal ion binding"/>
    <property type="evidence" value="ECO:0007669"/>
    <property type="project" value="UniProtKB-KW"/>
</dbReference>
<dbReference type="SUPFAM" id="SSF102114">
    <property type="entry name" value="Radical SAM enzymes"/>
    <property type="match status" value="1"/>
</dbReference>
<evidence type="ECO:0000256" key="5">
    <source>
        <dbReference type="ARBA" id="ARBA00022723"/>
    </source>
</evidence>
<reference evidence="11" key="1">
    <citation type="journal article" date="2020" name="mSystems">
        <title>Genome- and Community-Level Interaction Insights into Carbon Utilization and Element Cycling Functions of Hydrothermarchaeota in Hydrothermal Sediment.</title>
        <authorList>
            <person name="Zhou Z."/>
            <person name="Liu Y."/>
            <person name="Xu W."/>
            <person name="Pan J."/>
            <person name="Luo Z.H."/>
            <person name="Li M."/>
        </authorList>
    </citation>
    <scope>NUCLEOTIDE SEQUENCE [LARGE SCALE GENOMIC DNA]</scope>
    <source>
        <strain evidence="11">SpSt-12</strain>
        <strain evidence="13">SpSt-38</strain>
        <strain evidence="12">SpSt-87</strain>
    </source>
</reference>
<evidence type="ECO:0000259" key="9">
    <source>
        <dbReference type="PROSITE" id="PS51379"/>
    </source>
</evidence>
<dbReference type="PROSITE" id="PS51379">
    <property type="entry name" value="4FE4S_FER_2"/>
    <property type="match status" value="2"/>
</dbReference>
<dbReference type="EMBL" id="DSQD01000148">
    <property type="protein sequence ID" value="HGF87701.1"/>
    <property type="molecule type" value="Genomic_DNA"/>
</dbReference>
<keyword evidence="6" id="KW-0560">Oxidoreductase</keyword>
<comment type="caution">
    <text evidence="11">The sequence shown here is derived from an EMBL/GenBank/DDBJ whole genome shotgun (WGS) entry which is preliminary data.</text>
</comment>
<keyword evidence="3" id="KW-0004">4Fe-4S</keyword>
<evidence type="ECO:0000256" key="3">
    <source>
        <dbReference type="ARBA" id="ARBA00022485"/>
    </source>
</evidence>
<dbReference type="NCBIfam" id="TIGR02494">
    <property type="entry name" value="PFLE_PFLC"/>
    <property type="match status" value="1"/>
</dbReference>
<dbReference type="Pfam" id="PF13237">
    <property type="entry name" value="Fer4_10"/>
    <property type="match status" value="1"/>
</dbReference>
<dbReference type="InterPro" id="IPR012839">
    <property type="entry name" value="Organic_radical_activase"/>
</dbReference>
<dbReference type="PANTHER" id="PTHR30352:SF4">
    <property type="entry name" value="PYRUVATE FORMATE-LYASE 2-ACTIVATING ENZYME"/>
    <property type="match status" value="1"/>
</dbReference>
<evidence type="ECO:0000256" key="8">
    <source>
        <dbReference type="ARBA" id="ARBA00023014"/>
    </source>
</evidence>
<evidence type="ECO:0000256" key="6">
    <source>
        <dbReference type="ARBA" id="ARBA00023002"/>
    </source>
</evidence>
<dbReference type="PIRSF" id="PIRSF000371">
    <property type="entry name" value="PFL_act_enz"/>
    <property type="match status" value="1"/>
</dbReference>
<dbReference type="InterPro" id="IPR058240">
    <property type="entry name" value="rSAM_sf"/>
</dbReference>
<organism evidence="11">
    <name type="scientific">Archaeoglobus fulgidus</name>
    <dbReference type="NCBI Taxonomy" id="2234"/>
    <lineage>
        <taxon>Archaea</taxon>
        <taxon>Methanobacteriati</taxon>
        <taxon>Methanobacteriota</taxon>
        <taxon>Archaeoglobi</taxon>
        <taxon>Archaeoglobales</taxon>
        <taxon>Archaeoglobaceae</taxon>
        <taxon>Archaeoglobus</taxon>
    </lineage>
</organism>
<dbReference type="CDD" id="cd01335">
    <property type="entry name" value="Radical_SAM"/>
    <property type="match status" value="1"/>
</dbReference>
<feature type="domain" description="4Fe-4S ferredoxin-type" evidence="9">
    <location>
        <begin position="48"/>
        <end position="76"/>
    </location>
</feature>
<comment type="cofactor">
    <cofactor evidence="1">
        <name>[4Fe-4S] cluster</name>
        <dbReference type="ChEBI" id="CHEBI:49883"/>
    </cofactor>
</comment>
<evidence type="ECO:0000313" key="12">
    <source>
        <dbReference type="EMBL" id="HFW32562.1"/>
    </source>
</evidence>
<evidence type="ECO:0000256" key="1">
    <source>
        <dbReference type="ARBA" id="ARBA00001966"/>
    </source>
</evidence>
<dbReference type="InterPro" id="IPR034457">
    <property type="entry name" value="Organic_radical-activating"/>
</dbReference>
<dbReference type="EMBL" id="DSCQ01000116">
    <property type="protein sequence ID" value="HET22145.1"/>
    <property type="molecule type" value="Genomic_DNA"/>
</dbReference>
<feature type="domain" description="Radical SAM core" evidence="10">
    <location>
        <begin position="17"/>
        <end position="299"/>
    </location>
</feature>
<dbReference type="GO" id="GO:0016491">
    <property type="term" value="F:oxidoreductase activity"/>
    <property type="evidence" value="ECO:0007669"/>
    <property type="project" value="UniProtKB-KW"/>
</dbReference>
<dbReference type="InterPro" id="IPR017896">
    <property type="entry name" value="4Fe4S_Fe-S-bd"/>
</dbReference>
<keyword evidence="5" id="KW-0479">Metal-binding</keyword>
<dbReference type="SFLD" id="SFLDS00029">
    <property type="entry name" value="Radical_SAM"/>
    <property type="match status" value="1"/>
</dbReference>
<sequence>MQAMKGRIFRIQRFSIHDGYGIRTTVFLKGCPLRCVWCHNPESQKFEPEVGYKTEKCLSCYKCAEVCDKGAIEVIEGKIYIKRELCDGCGRCVEVCSGGALEVFGKDVSVGEVITFVEKDRVFYEKSGGGVTFSGGEPYFQPEFLLALLEACKSRGINTAVDTSGYTKWRIIKKTIPFVDFFLYDLKDYRDDRHKRMCGNGNKIILLNLKKLVDSGAEVVVRIPVIPNYNFEYEDFEGYLSILESVGAERVDLLPYHSLARDKYRLLGRRYIPEIPRMVENAEKLATEFAAILERRGMRVSVGGYF</sequence>
<keyword evidence="4" id="KW-0949">S-adenosyl-L-methionine</keyword>
<evidence type="ECO:0000256" key="4">
    <source>
        <dbReference type="ARBA" id="ARBA00022691"/>
    </source>
</evidence>
<evidence type="ECO:0000259" key="10">
    <source>
        <dbReference type="PROSITE" id="PS51918"/>
    </source>
</evidence>
<evidence type="ECO:0000256" key="2">
    <source>
        <dbReference type="ARBA" id="ARBA00009777"/>
    </source>
</evidence>
<evidence type="ECO:0000313" key="11">
    <source>
        <dbReference type="EMBL" id="HET22145.1"/>
    </source>
</evidence>
<dbReference type="PANTHER" id="PTHR30352">
    <property type="entry name" value="PYRUVATE FORMATE-LYASE-ACTIVATING ENZYME"/>
    <property type="match status" value="1"/>
</dbReference>
<dbReference type="Gene3D" id="3.20.20.70">
    <property type="entry name" value="Aldolase class I"/>
    <property type="match status" value="1"/>
</dbReference>